<feature type="transmembrane region" description="Helical" evidence="7">
    <location>
        <begin position="17"/>
        <end position="34"/>
    </location>
</feature>
<organism evidence="9 10">
    <name type="scientific">Sordaria macrospora</name>
    <dbReference type="NCBI Taxonomy" id="5147"/>
    <lineage>
        <taxon>Eukaryota</taxon>
        <taxon>Fungi</taxon>
        <taxon>Dikarya</taxon>
        <taxon>Ascomycota</taxon>
        <taxon>Pezizomycotina</taxon>
        <taxon>Sordariomycetes</taxon>
        <taxon>Sordariomycetidae</taxon>
        <taxon>Sordariales</taxon>
        <taxon>Sordariaceae</taxon>
        <taxon>Sordaria</taxon>
    </lineage>
</organism>
<evidence type="ECO:0000256" key="1">
    <source>
        <dbReference type="ARBA" id="ARBA00004141"/>
    </source>
</evidence>
<name>A0A8S8ZSZ8_SORMA</name>
<dbReference type="InterPro" id="IPR049326">
    <property type="entry name" value="Rhodopsin_dom_fungi"/>
</dbReference>
<evidence type="ECO:0000256" key="6">
    <source>
        <dbReference type="SAM" id="MobiDB-lite"/>
    </source>
</evidence>
<reference evidence="9 10" key="1">
    <citation type="submission" date="2017-07" db="EMBL/GenBank/DDBJ databases">
        <title>Genome sequence of the Sordaria macrospora wild type strain R19027.</title>
        <authorList>
            <person name="Nowrousian M."/>
            <person name="Teichert I."/>
            <person name="Kueck U."/>
        </authorList>
    </citation>
    <scope>NUCLEOTIDE SEQUENCE [LARGE SCALE GENOMIC DNA]</scope>
    <source>
        <strain evidence="9 10">R19027</strain>
        <tissue evidence="9">Mycelium</tissue>
    </source>
</reference>
<accession>A0A8S8ZSZ8</accession>
<keyword evidence="3 7" id="KW-1133">Transmembrane helix</keyword>
<proteinExistence type="inferred from homology"/>
<feature type="transmembrane region" description="Helical" evidence="7">
    <location>
        <begin position="190"/>
        <end position="214"/>
    </location>
</feature>
<dbReference type="PANTHER" id="PTHR33048">
    <property type="entry name" value="PTH11-LIKE INTEGRAL MEMBRANE PROTEIN (AFU_ORTHOLOGUE AFUA_5G11245)"/>
    <property type="match status" value="1"/>
</dbReference>
<dbReference type="PANTHER" id="PTHR33048:SF2">
    <property type="entry name" value="SRPK"/>
    <property type="match status" value="1"/>
</dbReference>
<comment type="similarity">
    <text evidence="5">Belongs to the SAT4 family.</text>
</comment>
<evidence type="ECO:0000256" key="3">
    <source>
        <dbReference type="ARBA" id="ARBA00022989"/>
    </source>
</evidence>
<evidence type="ECO:0000313" key="9">
    <source>
        <dbReference type="EMBL" id="KAA8631731.1"/>
    </source>
</evidence>
<feature type="domain" description="Rhodopsin" evidence="8">
    <location>
        <begin position="35"/>
        <end position="286"/>
    </location>
</feature>
<dbReference type="AlphaFoldDB" id="A0A8S8ZSZ8"/>
<feature type="transmembrane region" description="Helical" evidence="7">
    <location>
        <begin position="226"/>
        <end position="244"/>
    </location>
</feature>
<feature type="transmembrane region" description="Helical" evidence="7">
    <location>
        <begin position="144"/>
        <end position="165"/>
    </location>
</feature>
<feature type="compositionally biased region" description="Polar residues" evidence="6">
    <location>
        <begin position="372"/>
        <end position="388"/>
    </location>
</feature>
<evidence type="ECO:0000256" key="4">
    <source>
        <dbReference type="ARBA" id="ARBA00023136"/>
    </source>
</evidence>
<keyword evidence="4 7" id="KW-0472">Membrane</keyword>
<evidence type="ECO:0000256" key="2">
    <source>
        <dbReference type="ARBA" id="ARBA00022692"/>
    </source>
</evidence>
<sequence length="517" mass="57625">MPTYHPYQTQPAEARRFIQECWGLQGAAYLVIVVRYYSRIRQLGWHKLALDDSLMLLALFVYTAESVMAHLVVAWWHGLANNEMTEEQRATIKPGSEEYRLRVNGSKAHVVGLLLYMTLLWLLKACWSVYYARLTAGICHMRRWIIGAYILLPLTYLACLCVAFTKCIPFSKQWQINPDPGNNCKPAVSVLQTVFVMIMNTATDFYLMGIPLPMIWKSNLPWSNKLVLLVMFSGGFIEMAFGILRCVSILTVGNTDPAQSGYWSVRESFVSFVLTNLPMIYPLFKRLVDHVVYSLTDWSRKDDTATDNHNTNNTSFKSNGFMLNPQEYPYPIDSPMFNPIRSGASRGTNGRPGAMPDPIFSIHDGDLGDFWGSTTSEDNTIGTSTGQGSDPDDVSRQTLHATVGSQSGTKSYRSNCNSPTQSRNDCGRKMTTQTPHFKMVTSVESSGMIADQPHRGLCSGDSSSSTGNGTAQSAKGIVVTREVTVMEEGVCWPDTPGLSPGLPPTELWEWGDFHMGY</sequence>
<dbReference type="Proteomes" id="UP000433876">
    <property type="component" value="Unassembled WGS sequence"/>
</dbReference>
<dbReference type="EMBL" id="NMPR01000070">
    <property type="protein sequence ID" value="KAA8631731.1"/>
    <property type="molecule type" value="Genomic_DNA"/>
</dbReference>
<keyword evidence="2 7" id="KW-0812">Transmembrane</keyword>
<evidence type="ECO:0000256" key="5">
    <source>
        <dbReference type="ARBA" id="ARBA00038359"/>
    </source>
</evidence>
<dbReference type="VEuPathDB" id="FungiDB:SMAC_07153"/>
<gene>
    <name evidence="9" type="ORF">SMACR_07153</name>
</gene>
<feature type="region of interest" description="Disordered" evidence="6">
    <location>
        <begin position="371"/>
        <end position="430"/>
    </location>
</feature>
<evidence type="ECO:0000313" key="10">
    <source>
        <dbReference type="Proteomes" id="UP000433876"/>
    </source>
</evidence>
<dbReference type="InterPro" id="IPR052337">
    <property type="entry name" value="SAT4-like"/>
</dbReference>
<feature type="transmembrane region" description="Helical" evidence="7">
    <location>
        <begin position="54"/>
        <end position="76"/>
    </location>
</feature>
<comment type="caution">
    <text evidence="9">The sequence shown here is derived from an EMBL/GenBank/DDBJ whole genome shotgun (WGS) entry which is preliminary data.</text>
</comment>
<feature type="compositionally biased region" description="Polar residues" evidence="6">
    <location>
        <begin position="396"/>
        <end position="430"/>
    </location>
</feature>
<evidence type="ECO:0000259" key="8">
    <source>
        <dbReference type="Pfam" id="PF20684"/>
    </source>
</evidence>
<comment type="subcellular location">
    <subcellularLocation>
        <location evidence="1">Membrane</location>
        <topology evidence="1">Multi-pass membrane protein</topology>
    </subcellularLocation>
</comment>
<evidence type="ECO:0000256" key="7">
    <source>
        <dbReference type="SAM" id="Phobius"/>
    </source>
</evidence>
<protein>
    <recommendedName>
        <fullName evidence="8">Rhodopsin domain-containing protein</fullName>
    </recommendedName>
</protein>
<dbReference type="GO" id="GO:0016020">
    <property type="term" value="C:membrane"/>
    <property type="evidence" value="ECO:0007669"/>
    <property type="project" value="UniProtKB-SubCell"/>
</dbReference>
<feature type="transmembrane region" description="Helical" evidence="7">
    <location>
        <begin position="110"/>
        <end position="132"/>
    </location>
</feature>
<dbReference type="Pfam" id="PF20684">
    <property type="entry name" value="Fung_rhodopsin"/>
    <property type="match status" value="1"/>
</dbReference>